<name>A0A2P2N726_RHIMU</name>
<dbReference type="EMBL" id="GGEC01057823">
    <property type="protein sequence ID" value="MBX38307.1"/>
    <property type="molecule type" value="Transcribed_RNA"/>
</dbReference>
<organism evidence="1">
    <name type="scientific">Rhizophora mucronata</name>
    <name type="common">Asiatic mangrove</name>
    <dbReference type="NCBI Taxonomy" id="61149"/>
    <lineage>
        <taxon>Eukaryota</taxon>
        <taxon>Viridiplantae</taxon>
        <taxon>Streptophyta</taxon>
        <taxon>Embryophyta</taxon>
        <taxon>Tracheophyta</taxon>
        <taxon>Spermatophyta</taxon>
        <taxon>Magnoliopsida</taxon>
        <taxon>eudicotyledons</taxon>
        <taxon>Gunneridae</taxon>
        <taxon>Pentapetalae</taxon>
        <taxon>rosids</taxon>
        <taxon>fabids</taxon>
        <taxon>Malpighiales</taxon>
        <taxon>Rhizophoraceae</taxon>
        <taxon>Rhizophora</taxon>
    </lineage>
</organism>
<evidence type="ECO:0000313" key="1">
    <source>
        <dbReference type="EMBL" id="MBX38307.1"/>
    </source>
</evidence>
<protein>
    <submittedName>
        <fullName evidence="1">Uncharacterized protein</fullName>
    </submittedName>
</protein>
<dbReference type="AlphaFoldDB" id="A0A2P2N726"/>
<accession>A0A2P2N726</accession>
<sequence>MLNFQCFRRRFLKIKIHAELQRALKASSNVSVCYFSHYFGNRKLDRNILHS</sequence>
<proteinExistence type="predicted"/>
<reference evidence="1" key="1">
    <citation type="submission" date="2018-02" db="EMBL/GenBank/DDBJ databases">
        <title>Rhizophora mucronata_Transcriptome.</title>
        <authorList>
            <person name="Meera S.P."/>
            <person name="Sreeshan A."/>
            <person name="Augustine A."/>
        </authorList>
    </citation>
    <scope>NUCLEOTIDE SEQUENCE</scope>
    <source>
        <tissue evidence="1">Leaf</tissue>
    </source>
</reference>